<evidence type="ECO:0000313" key="2">
    <source>
        <dbReference type="EMBL" id="CAH9077943.1"/>
    </source>
</evidence>
<gene>
    <name evidence="2" type="ORF">CEURO_LOCUS6510</name>
</gene>
<proteinExistence type="predicted"/>
<sequence>MKVTVEILMGRVFDVQVEKDATVEDLKREICIQDERLRPENRLFFLMHLDGDGDHCLMCDADGDGDGERCLMCDDEAPLVDYGVRDGSHVYLFFTLPGPPPDHMYDKI</sequence>
<reference evidence="2" key="1">
    <citation type="submission" date="2022-07" db="EMBL/GenBank/DDBJ databases">
        <authorList>
            <person name="Macas J."/>
            <person name="Novak P."/>
            <person name="Neumann P."/>
        </authorList>
    </citation>
    <scope>NUCLEOTIDE SEQUENCE</scope>
</reference>
<dbReference type="InterPro" id="IPR029071">
    <property type="entry name" value="Ubiquitin-like_domsf"/>
</dbReference>
<dbReference type="PROSITE" id="PS50053">
    <property type="entry name" value="UBIQUITIN_2"/>
    <property type="match status" value="1"/>
</dbReference>
<name>A0A9P0YWT0_CUSEU</name>
<comment type="caution">
    <text evidence="2">The sequence shown here is derived from an EMBL/GenBank/DDBJ whole genome shotgun (WGS) entry which is preliminary data.</text>
</comment>
<evidence type="ECO:0000313" key="3">
    <source>
        <dbReference type="Proteomes" id="UP001152484"/>
    </source>
</evidence>
<feature type="domain" description="Ubiquitin-like" evidence="1">
    <location>
        <begin position="1"/>
        <end position="99"/>
    </location>
</feature>
<keyword evidence="3" id="KW-1185">Reference proteome</keyword>
<organism evidence="2 3">
    <name type="scientific">Cuscuta europaea</name>
    <name type="common">European dodder</name>
    <dbReference type="NCBI Taxonomy" id="41803"/>
    <lineage>
        <taxon>Eukaryota</taxon>
        <taxon>Viridiplantae</taxon>
        <taxon>Streptophyta</taxon>
        <taxon>Embryophyta</taxon>
        <taxon>Tracheophyta</taxon>
        <taxon>Spermatophyta</taxon>
        <taxon>Magnoliopsida</taxon>
        <taxon>eudicotyledons</taxon>
        <taxon>Gunneridae</taxon>
        <taxon>Pentapetalae</taxon>
        <taxon>asterids</taxon>
        <taxon>lamiids</taxon>
        <taxon>Solanales</taxon>
        <taxon>Convolvulaceae</taxon>
        <taxon>Cuscuteae</taxon>
        <taxon>Cuscuta</taxon>
        <taxon>Cuscuta subgen. Cuscuta</taxon>
    </lineage>
</organism>
<evidence type="ECO:0000259" key="1">
    <source>
        <dbReference type="PROSITE" id="PS50053"/>
    </source>
</evidence>
<dbReference type="OrthoDB" id="1298409at2759"/>
<accession>A0A9P0YWT0</accession>
<dbReference type="Gene3D" id="3.10.20.90">
    <property type="entry name" value="Phosphatidylinositol 3-kinase Catalytic Subunit, Chain A, domain 1"/>
    <property type="match status" value="1"/>
</dbReference>
<dbReference type="InterPro" id="IPR000626">
    <property type="entry name" value="Ubiquitin-like_dom"/>
</dbReference>
<dbReference type="SUPFAM" id="SSF54236">
    <property type="entry name" value="Ubiquitin-like"/>
    <property type="match status" value="1"/>
</dbReference>
<dbReference type="EMBL" id="CAMAPE010000010">
    <property type="protein sequence ID" value="CAH9077943.1"/>
    <property type="molecule type" value="Genomic_DNA"/>
</dbReference>
<protein>
    <recommendedName>
        <fullName evidence="1">Ubiquitin-like domain-containing protein</fullName>
    </recommendedName>
</protein>
<dbReference type="AlphaFoldDB" id="A0A9P0YWT0"/>
<dbReference type="Proteomes" id="UP001152484">
    <property type="component" value="Unassembled WGS sequence"/>
</dbReference>